<sequence>MAIPEDVGCSNEVCVEAPNCERTVIWENGTAREVKSFGGTEVKGCGKFLPKKDAKEG</sequence>
<reference evidence="1" key="1">
    <citation type="submission" date="2016-10" db="EMBL/GenBank/DDBJ databases">
        <authorList>
            <person name="de Groot N.N."/>
        </authorList>
    </citation>
    <scope>NUCLEOTIDE SEQUENCE</scope>
</reference>
<proteinExistence type="predicted"/>
<protein>
    <submittedName>
        <fullName evidence="1">Uncharacterized protein</fullName>
    </submittedName>
</protein>
<organism evidence="1">
    <name type="scientific">hydrothermal vent metagenome</name>
    <dbReference type="NCBI Taxonomy" id="652676"/>
    <lineage>
        <taxon>unclassified sequences</taxon>
        <taxon>metagenomes</taxon>
        <taxon>ecological metagenomes</taxon>
    </lineage>
</organism>
<name>A0A1W1CLW4_9ZZZZ</name>
<evidence type="ECO:0000313" key="1">
    <source>
        <dbReference type="EMBL" id="SFV66764.1"/>
    </source>
</evidence>
<gene>
    <name evidence="1" type="ORF">MNB_SV-3-1162</name>
</gene>
<accession>A0A1W1CLW4</accession>
<dbReference type="AlphaFoldDB" id="A0A1W1CLW4"/>
<dbReference type="EMBL" id="FPHI01000030">
    <property type="protein sequence ID" value="SFV66764.1"/>
    <property type="molecule type" value="Genomic_DNA"/>
</dbReference>